<dbReference type="GO" id="GO:0004558">
    <property type="term" value="F:alpha-1,4-glucosidase activity"/>
    <property type="evidence" value="ECO:0007669"/>
    <property type="project" value="UniProtKB-EC"/>
</dbReference>
<proteinExistence type="inferred from homology"/>
<comment type="similarity">
    <text evidence="2">Belongs to the glycosyl hydrolase 13 family.</text>
</comment>
<dbReference type="PANTHER" id="PTHR10357:SF179">
    <property type="entry name" value="NEUTRAL AND BASIC AMINO ACID TRANSPORT PROTEIN RBAT"/>
    <property type="match status" value="1"/>
</dbReference>
<dbReference type="EMBL" id="JASPKZ010009390">
    <property type="protein sequence ID" value="KAJ9576810.1"/>
    <property type="molecule type" value="Genomic_DNA"/>
</dbReference>
<dbReference type="Gene3D" id="3.90.400.10">
    <property type="entry name" value="Oligo-1,6-glucosidase, Domain 2"/>
    <property type="match status" value="1"/>
</dbReference>
<dbReference type="InterPro" id="IPR017853">
    <property type="entry name" value="GH"/>
</dbReference>
<evidence type="ECO:0000256" key="4">
    <source>
        <dbReference type="ARBA" id="ARBA00023180"/>
    </source>
</evidence>
<dbReference type="SUPFAM" id="SSF51445">
    <property type="entry name" value="(Trans)glycosidases"/>
    <property type="match status" value="1"/>
</dbReference>
<evidence type="ECO:0000256" key="5">
    <source>
        <dbReference type="ARBA" id="ARBA00023295"/>
    </source>
</evidence>
<reference evidence="7" key="1">
    <citation type="journal article" date="2023" name="IScience">
        <title>Live-bearing cockroach genome reveals convergent evolutionary mechanisms linked to viviparity in insects and beyond.</title>
        <authorList>
            <person name="Fouks B."/>
            <person name="Harrison M.C."/>
            <person name="Mikhailova A.A."/>
            <person name="Marchal E."/>
            <person name="English S."/>
            <person name="Carruthers M."/>
            <person name="Jennings E.C."/>
            <person name="Chiamaka E.L."/>
            <person name="Frigard R.A."/>
            <person name="Pippel M."/>
            <person name="Attardo G.M."/>
            <person name="Benoit J.B."/>
            <person name="Bornberg-Bauer E."/>
            <person name="Tobe S.S."/>
        </authorList>
    </citation>
    <scope>NUCLEOTIDE SEQUENCE</scope>
    <source>
        <strain evidence="7">Stay&amp;Tobe</strain>
    </source>
</reference>
<comment type="caution">
    <text evidence="7">The sequence shown here is derived from an EMBL/GenBank/DDBJ whole genome shotgun (WGS) entry which is preliminary data.</text>
</comment>
<evidence type="ECO:0000256" key="2">
    <source>
        <dbReference type="ARBA" id="ARBA00008061"/>
    </source>
</evidence>
<dbReference type="FunFam" id="3.90.400.10:FF:000001">
    <property type="entry name" value="Maltase A3, isoform A"/>
    <property type="match status" value="1"/>
</dbReference>
<gene>
    <name evidence="7" type="ORF">L9F63_006584</name>
</gene>
<keyword evidence="5" id="KW-0378">Hydrolase</keyword>
<comment type="catalytic activity">
    <reaction evidence="1">
        <text>Hydrolysis of terminal, non-reducing (1-&gt;4)-linked alpha-D-glucose residues with release of alpha-D-glucose.</text>
        <dbReference type="EC" id="3.2.1.20"/>
    </reaction>
</comment>
<evidence type="ECO:0000256" key="3">
    <source>
        <dbReference type="ARBA" id="ARBA00012741"/>
    </source>
</evidence>
<evidence type="ECO:0000313" key="7">
    <source>
        <dbReference type="EMBL" id="KAJ9576810.1"/>
    </source>
</evidence>
<keyword evidence="4" id="KW-0325">Glycoprotein</keyword>
<dbReference type="GO" id="GO:0005975">
    <property type="term" value="P:carbohydrate metabolic process"/>
    <property type="evidence" value="ECO:0007669"/>
    <property type="project" value="InterPro"/>
</dbReference>
<dbReference type="PANTHER" id="PTHR10357">
    <property type="entry name" value="ALPHA-AMYLASE FAMILY MEMBER"/>
    <property type="match status" value="1"/>
</dbReference>
<keyword evidence="5" id="KW-0326">Glycosidase</keyword>
<dbReference type="InterPro" id="IPR013780">
    <property type="entry name" value="Glyco_hydro_b"/>
</dbReference>
<evidence type="ECO:0000256" key="1">
    <source>
        <dbReference type="ARBA" id="ARBA00001657"/>
    </source>
</evidence>
<feature type="domain" description="Glycosyl hydrolase family 13 catalytic" evidence="6">
    <location>
        <begin position="42"/>
        <end position="436"/>
    </location>
</feature>
<dbReference type="Pfam" id="PF00128">
    <property type="entry name" value="Alpha-amylase"/>
    <property type="match status" value="1"/>
</dbReference>
<protein>
    <recommendedName>
        <fullName evidence="3">alpha-glucosidase</fullName>
        <ecNumber evidence="3">3.2.1.20</ecNumber>
    </recommendedName>
</protein>
<dbReference type="SMART" id="SM00642">
    <property type="entry name" value="Aamy"/>
    <property type="match status" value="1"/>
</dbReference>
<dbReference type="Proteomes" id="UP001233999">
    <property type="component" value="Unassembled WGS sequence"/>
</dbReference>
<dbReference type="EC" id="3.2.1.20" evidence="3"/>
<evidence type="ECO:0000259" key="6">
    <source>
        <dbReference type="SMART" id="SM00642"/>
    </source>
</evidence>
<dbReference type="CDD" id="cd11328">
    <property type="entry name" value="AmyAc_maltase"/>
    <property type="match status" value="1"/>
</dbReference>
<evidence type="ECO:0000313" key="8">
    <source>
        <dbReference type="Proteomes" id="UP001233999"/>
    </source>
</evidence>
<feature type="non-terminal residue" evidence="7">
    <location>
        <position position="1"/>
    </location>
</feature>
<organism evidence="7 8">
    <name type="scientific">Diploptera punctata</name>
    <name type="common">Pacific beetle cockroach</name>
    <dbReference type="NCBI Taxonomy" id="6984"/>
    <lineage>
        <taxon>Eukaryota</taxon>
        <taxon>Metazoa</taxon>
        <taxon>Ecdysozoa</taxon>
        <taxon>Arthropoda</taxon>
        <taxon>Hexapoda</taxon>
        <taxon>Insecta</taxon>
        <taxon>Pterygota</taxon>
        <taxon>Neoptera</taxon>
        <taxon>Polyneoptera</taxon>
        <taxon>Dictyoptera</taxon>
        <taxon>Blattodea</taxon>
        <taxon>Blaberoidea</taxon>
        <taxon>Blaberidae</taxon>
        <taxon>Diplopterinae</taxon>
        <taxon>Diploptera</taxon>
    </lineage>
</organism>
<reference evidence="7" key="2">
    <citation type="submission" date="2023-05" db="EMBL/GenBank/DDBJ databases">
        <authorList>
            <person name="Fouks B."/>
        </authorList>
    </citation>
    <scope>NUCLEOTIDE SEQUENCE</scope>
    <source>
        <strain evidence="7">Stay&amp;Tobe</strain>
        <tissue evidence="7">Testes</tissue>
    </source>
</reference>
<dbReference type="InterPro" id="IPR006047">
    <property type="entry name" value="GH13_cat_dom"/>
</dbReference>
<dbReference type="AlphaFoldDB" id="A0AAD7ZAH5"/>
<dbReference type="InterPro" id="IPR045857">
    <property type="entry name" value="O16G_dom_2"/>
</dbReference>
<dbReference type="Gene3D" id="2.60.40.1180">
    <property type="entry name" value="Golgi alpha-mannosidase II"/>
    <property type="match status" value="1"/>
</dbReference>
<name>A0AAD7ZAH5_DIPPU</name>
<accession>A0AAD7ZAH5</accession>
<dbReference type="Gene3D" id="3.20.20.80">
    <property type="entry name" value="Glycosidases"/>
    <property type="match status" value="1"/>
</dbReference>
<keyword evidence="8" id="KW-1185">Reference proteome</keyword>
<sequence length="585" mass="67274">SIGRLNIYKKIFKLSWFMIGEIGRKEIQEKPLDWWQTAVFYQIYPRSFKDSDGDGIGDLNGITEKLDYLKDLGIGAVWLSPIYRSPMADFGYDISDFMEIDPLFGNFIDFDNLQRKAKDLGIKIILDFVPNHSSNQHEWFLKSARREEPYTDFYIWADGKIDPVSGERLEPTNWLSVFRGSAWTWNEQRQQYYLHHFAVEQPDLNFRNPVVVNEMKNVIQFWLDKGVDGFRMDAIPYLFESPYLADEESSGNPNAKPGDYSNLIHSLTQNLLETYDMITQWRALLDAKTAEDNITRLMMIEAYADLEEAIGYYGTETKPGGHFPFNFLFINDLNNESTAFDFRDTVNQWMSHMSEGRWANWVIGNHDQHRVASRYGSELIDSLNMLALLLPGSAITYNGEEIGMEDGFVSWNDTKDPAGINAGEERYLILSRDPARTPFQWDNSTSAGFSENSTTWLPVSSNYKTLNLEHEMAAEKSHYKVYKKLIQARQTPTIQRGNLNTYTFSDNVFAFSRTLEKNEIFVVIVNLGFQNEQVNLHQAFQNLPDNLYVYTASVHSTCNSGDKLPTADITLKCKEGLVLRSTLSS</sequence>